<name>A0A0B2VIN0_TOXCA</name>
<dbReference type="Proteomes" id="UP000031036">
    <property type="component" value="Unassembled WGS sequence"/>
</dbReference>
<gene>
    <name evidence="2" type="ORF">Tcan_05391</name>
</gene>
<dbReference type="STRING" id="6265.A0A0B2VIN0"/>
<dbReference type="AlphaFoldDB" id="A0A0B2VIN0"/>
<comment type="caution">
    <text evidence="2">The sequence shown here is derived from an EMBL/GenBank/DDBJ whole genome shotgun (WGS) entry which is preliminary data.</text>
</comment>
<evidence type="ECO:0000313" key="3">
    <source>
        <dbReference type="Proteomes" id="UP000031036"/>
    </source>
</evidence>
<dbReference type="EMBL" id="JPKZ01001201">
    <property type="protein sequence ID" value="KHN83361.1"/>
    <property type="molecule type" value="Genomic_DNA"/>
</dbReference>
<dbReference type="PANTHER" id="PTHR38696:SF1">
    <property type="entry name" value="MEDIATOR OF RNA POLYMERASE II TRANSCRIPTION SUBUNIT 13"/>
    <property type="match status" value="1"/>
</dbReference>
<accession>A0A0B2VIN0</accession>
<keyword evidence="3" id="KW-1185">Reference proteome</keyword>
<evidence type="ECO:0000313" key="2">
    <source>
        <dbReference type="EMBL" id="KHN83361.1"/>
    </source>
</evidence>
<dbReference type="PANTHER" id="PTHR38696">
    <property type="entry name" value="MEDIATOR OF RNA POLYMERASE II TRANSCRIPTION SUBUNIT 13"/>
    <property type="match status" value="1"/>
</dbReference>
<organism evidence="2 3">
    <name type="scientific">Toxocara canis</name>
    <name type="common">Canine roundworm</name>
    <dbReference type="NCBI Taxonomy" id="6265"/>
    <lineage>
        <taxon>Eukaryota</taxon>
        <taxon>Metazoa</taxon>
        <taxon>Ecdysozoa</taxon>
        <taxon>Nematoda</taxon>
        <taxon>Chromadorea</taxon>
        <taxon>Rhabditida</taxon>
        <taxon>Spirurina</taxon>
        <taxon>Ascaridomorpha</taxon>
        <taxon>Ascaridoidea</taxon>
        <taxon>Toxocaridae</taxon>
        <taxon>Toxocara</taxon>
    </lineage>
</organism>
<proteinExistence type="predicted"/>
<protein>
    <submittedName>
        <fullName evidence="2">Uncharacterized protein</fullName>
    </submittedName>
</protein>
<dbReference type="OrthoDB" id="5857413at2759"/>
<dbReference type="OMA" id="SVIMERY"/>
<feature type="region of interest" description="Disordered" evidence="1">
    <location>
        <begin position="518"/>
        <end position="543"/>
    </location>
</feature>
<evidence type="ECO:0000256" key="1">
    <source>
        <dbReference type="SAM" id="MobiDB-lite"/>
    </source>
</evidence>
<feature type="compositionally biased region" description="Pro residues" evidence="1">
    <location>
        <begin position="532"/>
        <end position="541"/>
    </location>
</feature>
<reference evidence="2 3" key="1">
    <citation type="submission" date="2014-11" db="EMBL/GenBank/DDBJ databases">
        <title>Genetic blueprint of the zoonotic pathogen Toxocara canis.</title>
        <authorList>
            <person name="Zhu X.-Q."/>
            <person name="Korhonen P.K."/>
            <person name="Cai H."/>
            <person name="Young N.D."/>
            <person name="Nejsum P."/>
            <person name="von Samson-Himmelstjerna G."/>
            <person name="Boag P.R."/>
            <person name="Tan P."/>
            <person name="Li Q."/>
            <person name="Min J."/>
            <person name="Yang Y."/>
            <person name="Wang X."/>
            <person name="Fang X."/>
            <person name="Hall R.S."/>
            <person name="Hofmann A."/>
            <person name="Sternberg P.W."/>
            <person name="Jex A.R."/>
            <person name="Gasser R.B."/>
        </authorList>
    </citation>
    <scope>NUCLEOTIDE SEQUENCE [LARGE SCALE GENOMIC DNA]</scope>
    <source>
        <strain evidence="2">PN_DK_2014</strain>
    </source>
</reference>
<feature type="non-terminal residue" evidence="2">
    <location>
        <position position="1"/>
    </location>
</feature>
<sequence length="557" mass="62440">LANRQTLLRHKKLPANKPLVRIIFNQCLSAKTLLRMGQQISSFPIRPPSFPFFSLTFCLYDTIMLVDAPPEVVCLIRTVVSNSWTAGIQRESEEPQGVFKLKLYGQPFSLSCTRDVSVRTKKMLCLILETLREHGWELTLSSDLSRIYDLSTLFFQKVSFDGYDGCHVMCLSLSAHDKLQLVNAPSEAGRIIIECVADLYQKHINANEFFEVQMKGYLWSATTSESGFRARQLLLNIFHRFHEVRYRYYGTANIKGTADCIFFIADCQDVGPREYCMLSLNASDRVRIIGAPDELIGMVGECLQRHWPKGIQDAKTKGDGAYFEYKMKGFPWSSCGTESVDSRLMLTIILQQLITVGWGVVTALDVSRRANDKAVFLLRRCAVGSVPHFAICPAETDKIRLVNADKQMIELVGNVLRSSWTLGIQREGLYGHSFEYRLAGYVWSSSVFGCSGQFELCRMMMTRLLYELAQRGWRVICSADVSSKYASDDGNNSKEHPVDVHSWFIAYTGLASAAQPSLPNPTLSAPEQVVPTAPPLEPPPSYDEAVAGVGVLPSQKN</sequence>